<proteinExistence type="predicted"/>
<protein>
    <submittedName>
        <fullName evidence="1">Uncharacterized protein</fullName>
    </submittedName>
</protein>
<comment type="caution">
    <text evidence="1">The sequence shown here is derived from an EMBL/GenBank/DDBJ whole genome shotgun (WGS) entry which is preliminary data.</text>
</comment>
<dbReference type="Proteomes" id="UP000626109">
    <property type="component" value="Unassembled WGS sequence"/>
</dbReference>
<evidence type="ECO:0000313" key="1">
    <source>
        <dbReference type="EMBL" id="CAE8693302.1"/>
    </source>
</evidence>
<name>A0A813JZR0_POLGL</name>
<sequence length="101" mass="9574">MGLDCKALGTFKDSTLTASCPSVCNVSATLQLPAGRSPAAAVSASASSNMDCSAAAGTAAAAAAAGAASKQTPGMSAAVSFSGASMPLMAVSLAAWATVWS</sequence>
<dbReference type="AlphaFoldDB" id="A0A813JZR0"/>
<gene>
    <name evidence="1" type="ORF">PGLA2088_LOCUS28342</name>
</gene>
<reference evidence="1" key="1">
    <citation type="submission" date="2021-02" db="EMBL/GenBank/DDBJ databases">
        <authorList>
            <person name="Dougan E. K."/>
            <person name="Rhodes N."/>
            <person name="Thang M."/>
            <person name="Chan C."/>
        </authorList>
    </citation>
    <scope>NUCLEOTIDE SEQUENCE</scope>
</reference>
<dbReference type="EMBL" id="CAJNNW010027831">
    <property type="protein sequence ID" value="CAE8693302.1"/>
    <property type="molecule type" value="Genomic_DNA"/>
</dbReference>
<accession>A0A813JZR0</accession>
<organism evidence="1 2">
    <name type="scientific">Polarella glacialis</name>
    <name type="common">Dinoflagellate</name>
    <dbReference type="NCBI Taxonomy" id="89957"/>
    <lineage>
        <taxon>Eukaryota</taxon>
        <taxon>Sar</taxon>
        <taxon>Alveolata</taxon>
        <taxon>Dinophyceae</taxon>
        <taxon>Suessiales</taxon>
        <taxon>Suessiaceae</taxon>
        <taxon>Polarella</taxon>
    </lineage>
</organism>
<evidence type="ECO:0000313" key="2">
    <source>
        <dbReference type="Proteomes" id="UP000626109"/>
    </source>
</evidence>